<evidence type="ECO:0000256" key="5">
    <source>
        <dbReference type="ARBA" id="ARBA00022734"/>
    </source>
</evidence>
<name>A0A6S7IQK0_PARCT</name>
<protein>
    <submittedName>
        <fullName evidence="9">Uncharacterized protein</fullName>
    </submittedName>
</protein>
<proteinExistence type="inferred from homology"/>
<organism evidence="9 10">
    <name type="scientific">Paramuricea clavata</name>
    <name type="common">Red gorgonian</name>
    <name type="synonym">Violescent sea-whip</name>
    <dbReference type="NCBI Taxonomy" id="317549"/>
    <lineage>
        <taxon>Eukaryota</taxon>
        <taxon>Metazoa</taxon>
        <taxon>Cnidaria</taxon>
        <taxon>Anthozoa</taxon>
        <taxon>Octocorallia</taxon>
        <taxon>Malacalcyonacea</taxon>
        <taxon>Plexauridae</taxon>
        <taxon>Paramuricea</taxon>
    </lineage>
</organism>
<dbReference type="InterPro" id="IPR006585">
    <property type="entry name" value="FTP1"/>
</dbReference>
<dbReference type="SUPFAM" id="SSF49785">
    <property type="entry name" value="Galactose-binding domain-like"/>
    <property type="match status" value="1"/>
</dbReference>
<comment type="function">
    <text evidence="1">Acts as a defensive agent. Recognizes blood group fucosylated oligosaccharides including A, B, H and Lewis B-type antigens. Does not recognize Lewis A antigen and has low affinity for monovalent haptens.</text>
</comment>
<comment type="similarity">
    <text evidence="2">Belongs to the fucolectin family.</text>
</comment>
<dbReference type="OrthoDB" id="547680at2759"/>
<comment type="caution">
    <text evidence="9">The sequence shown here is derived from an EMBL/GenBank/DDBJ whole genome shotgun (WGS) entry which is preliminary data.</text>
</comment>
<evidence type="ECO:0000313" key="9">
    <source>
        <dbReference type="EMBL" id="CAB4019997.1"/>
    </source>
</evidence>
<evidence type="ECO:0000256" key="6">
    <source>
        <dbReference type="ARBA" id="ARBA00022837"/>
    </source>
</evidence>
<accession>A0A6S7IQK0</accession>
<dbReference type="InterPro" id="IPR051941">
    <property type="entry name" value="BG_Antigen-Binding_Lectin"/>
</dbReference>
<dbReference type="GO" id="GO:0046872">
    <property type="term" value="F:metal ion binding"/>
    <property type="evidence" value="ECO:0007669"/>
    <property type="project" value="UniProtKB-KW"/>
</dbReference>
<dbReference type="PANTHER" id="PTHR45713">
    <property type="entry name" value="FTP DOMAIN-CONTAINING PROTEIN"/>
    <property type="match status" value="1"/>
</dbReference>
<feature type="non-terminal residue" evidence="9">
    <location>
        <position position="339"/>
    </location>
</feature>
<dbReference type="GO" id="GO:0042806">
    <property type="term" value="F:fucose binding"/>
    <property type="evidence" value="ECO:0007669"/>
    <property type="project" value="UniProtKB-ARBA"/>
</dbReference>
<dbReference type="Proteomes" id="UP001152795">
    <property type="component" value="Unassembled WGS sequence"/>
</dbReference>
<comment type="subunit">
    <text evidence="3">Homotrimer.</text>
</comment>
<keyword evidence="10" id="KW-1185">Reference proteome</keyword>
<dbReference type="PANTHER" id="PTHR45713:SF6">
    <property type="entry name" value="F5_8 TYPE C DOMAIN-CONTAINING PROTEIN"/>
    <property type="match status" value="1"/>
</dbReference>
<evidence type="ECO:0000256" key="4">
    <source>
        <dbReference type="ARBA" id="ARBA00022723"/>
    </source>
</evidence>
<keyword evidence="6" id="KW-0106">Calcium</keyword>
<dbReference type="EMBL" id="CACRXK020010730">
    <property type="protein sequence ID" value="CAB4019997.1"/>
    <property type="molecule type" value="Genomic_DNA"/>
</dbReference>
<dbReference type="GO" id="GO:0001868">
    <property type="term" value="P:regulation of complement activation, lectin pathway"/>
    <property type="evidence" value="ECO:0007669"/>
    <property type="project" value="UniProtKB-ARBA"/>
</dbReference>
<dbReference type="InterPro" id="IPR000421">
    <property type="entry name" value="FA58C"/>
</dbReference>
<feature type="non-terminal residue" evidence="9">
    <location>
        <position position="1"/>
    </location>
</feature>
<evidence type="ECO:0000256" key="2">
    <source>
        <dbReference type="ARBA" id="ARBA00010147"/>
    </source>
</evidence>
<keyword evidence="7" id="KW-1015">Disulfide bond</keyword>
<evidence type="ECO:0000256" key="7">
    <source>
        <dbReference type="ARBA" id="ARBA00023157"/>
    </source>
</evidence>
<sequence>ENFAFNKPAQQSKTTHGGVASRAVDGTKSRVYSSGSCTHTAEQTTPWWRVDLQQRITVTQVKIANRAILGDRLSGFEIRIGDNLENNGITSLRCGTQQHIPSNRWGTVWCDPTLIGRYVTIVIPGENKMLTLCEVEVYGIKEDSKKSPSIEIKAVDIPSETPVHNSFSTLDVEEPEEDEAYTSFPALDDDEKNMDSSHKTNVSHPKQKSKSGKVSTWKNTEQNIEKDWKNYKATGNKVNIELRNDKKDYFSSKIAGQKCDPKNAWKTINNLLGRQSKPTVVNELKLGDNSLTSPKDIAEGFNDYFSSIGPDLASNIHTSNDSFEKYVKNSKSEFTDFQP</sequence>
<feature type="region of interest" description="Disordered" evidence="8">
    <location>
        <begin position="186"/>
        <end position="218"/>
    </location>
</feature>
<evidence type="ECO:0000256" key="1">
    <source>
        <dbReference type="ARBA" id="ARBA00002219"/>
    </source>
</evidence>
<dbReference type="PROSITE" id="PS50022">
    <property type="entry name" value="FA58C_3"/>
    <property type="match status" value="1"/>
</dbReference>
<dbReference type="InterPro" id="IPR008979">
    <property type="entry name" value="Galactose-bd-like_sf"/>
</dbReference>
<evidence type="ECO:0000256" key="8">
    <source>
        <dbReference type="SAM" id="MobiDB-lite"/>
    </source>
</evidence>
<dbReference type="AlphaFoldDB" id="A0A6S7IQK0"/>
<evidence type="ECO:0000256" key="3">
    <source>
        <dbReference type="ARBA" id="ARBA00011233"/>
    </source>
</evidence>
<evidence type="ECO:0000313" key="10">
    <source>
        <dbReference type="Proteomes" id="UP001152795"/>
    </source>
</evidence>
<dbReference type="SMART" id="SM00607">
    <property type="entry name" value="FTP"/>
    <property type="match status" value="1"/>
</dbReference>
<dbReference type="Gene3D" id="2.60.120.260">
    <property type="entry name" value="Galactose-binding domain-like"/>
    <property type="match status" value="1"/>
</dbReference>
<dbReference type="Pfam" id="PF22633">
    <property type="entry name" value="F5_F8_type_C_2"/>
    <property type="match status" value="1"/>
</dbReference>
<keyword evidence="4" id="KW-0479">Metal-binding</keyword>
<gene>
    <name evidence="9" type="ORF">PACLA_8A089703</name>
</gene>
<dbReference type="GO" id="GO:0010185">
    <property type="term" value="P:regulation of cellular defense response"/>
    <property type="evidence" value="ECO:0007669"/>
    <property type="project" value="UniProtKB-ARBA"/>
</dbReference>
<reference evidence="9" key="1">
    <citation type="submission" date="2020-04" db="EMBL/GenBank/DDBJ databases">
        <authorList>
            <person name="Alioto T."/>
            <person name="Alioto T."/>
            <person name="Gomez Garrido J."/>
        </authorList>
    </citation>
    <scope>NUCLEOTIDE SEQUENCE</scope>
    <source>
        <strain evidence="9">A484AB</strain>
    </source>
</reference>
<keyword evidence="5" id="KW-0430">Lectin</keyword>
<feature type="region of interest" description="Disordered" evidence="8">
    <location>
        <begin position="1"/>
        <end position="21"/>
    </location>
</feature>